<feature type="transmembrane region" description="Helical" evidence="6">
    <location>
        <begin position="21"/>
        <end position="41"/>
    </location>
</feature>
<dbReference type="PANTHER" id="PTHR30250:SF26">
    <property type="entry name" value="PSMA PROTEIN"/>
    <property type="match status" value="1"/>
</dbReference>
<dbReference type="eggNOG" id="COG2244">
    <property type="taxonomic scope" value="Bacteria"/>
</dbReference>
<dbReference type="EMBL" id="CP001769">
    <property type="protein sequence ID" value="ADB39849.1"/>
    <property type="molecule type" value="Genomic_DNA"/>
</dbReference>
<accession>D2QHQ0</accession>
<keyword evidence="3 6" id="KW-0812">Transmembrane</keyword>
<dbReference type="KEGG" id="sli:Slin_3859"/>
<evidence type="ECO:0000313" key="8">
    <source>
        <dbReference type="Proteomes" id="UP000002028"/>
    </source>
</evidence>
<feature type="transmembrane region" description="Helical" evidence="6">
    <location>
        <begin position="190"/>
        <end position="210"/>
    </location>
</feature>
<evidence type="ECO:0000256" key="3">
    <source>
        <dbReference type="ARBA" id="ARBA00022692"/>
    </source>
</evidence>
<evidence type="ECO:0000256" key="6">
    <source>
        <dbReference type="SAM" id="Phobius"/>
    </source>
</evidence>
<evidence type="ECO:0000256" key="5">
    <source>
        <dbReference type="ARBA" id="ARBA00023136"/>
    </source>
</evidence>
<gene>
    <name evidence="7" type="ordered locus">Slin_3859</name>
</gene>
<dbReference type="STRING" id="504472.Slin_3859"/>
<feature type="transmembrane region" description="Helical" evidence="6">
    <location>
        <begin position="339"/>
        <end position="358"/>
    </location>
</feature>
<feature type="transmembrane region" description="Helical" evidence="6">
    <location>
        <begin position="379"/>
        <end position="397"/>
    </location>
</feature>
<keyword evidence="5 6" id="KW-0472">Membrane</keyword>
<evidence type="ECO:0000313" key="7">
    <source>
        <dbReference type="EMBL" id="ADB39849.1"/>
    </source>
</evidence>
<evidence type="ECO:0000256" key="4">
    <source>
        <dbReference type="ARBA" id="ARBA00022989"/>
    </source>
</evidence>
<organism evidence="7 8">
    <name type="scientific">Spirosoma linguale (strain ATCC 33905 / DSM 74 / LMG 10896 / Claus 1)</name>
    <dbReference type="NCBI Taxonomy" id="504472"/>
    <lineage>
        <taxon>Bacteria</taxon>
        <taxon>Pseudomonadati</taxon>
        <taxon>Bacteroidota</taxon>
        <taxon>Cytophagia</taxon>
        <taxon>Cytophagales</taxon>
        <taxon>Cytophagaceae</taxon>
        <taxon>Spirosoma</taxon>
    </lineage>
</organism>
<dbReference type="InterPro" id="IPR050833">
    <property type="entry name" value="Poly_Biosynth_Transport"/>
</dbReference>
<dbReference type="Proteomes" id="UP000002028">
    <property type="component" value="Chromosome"/>
</dbReference>
<evidence type="ECO:0000256" key="1">
    <source>
        <dbReference type="ARBA" id="ARBA00004651"/>
    </source>
</evidence>
<feature type="transmembrane region" description="Helical" evidence="6">
    <location>
        <begin position="164"/>
        <end position="184"/>
    </location>
</feature>
<dbReference type="GO" id="GO:0005886">
    <property type="term" value="C:plasma membrane"/>
    <property type="evidence" value="ECO:0007669"/>
    <property type="project" value="UniProtKB-SubCell"/>
</dbReference>
<evidence type="ECO:0000256" key="2">
    <source>
        <dbReference type="ARBA" id="ARBA00022475"/>
    </source>
</evidence>
<dbReference type="PANTHER" id="PTHR30250">
    <property type="entry name" value="PST FAMILY PREDICTED COLANIC ACID TRANSPORTER"/>
    <property type="match status" value="1"/>
</dbReference>
<dbReference type="RefSeq" id="WP_012928360.1">
    <property type="nucleotide sequence ID" value="NC_013730.1"/>
</dbReference>
<feature type="transmembrane region" description="Helical" evidence="6">
    <location>
        <begin position="131"/>
        <end position="152"/>
    </location>
</feature>
<keyword evidence="8" id="KW-1185">Reference proteome</keyword>
<keyword evidence="4 6" id="KW-1133">Transmembrane helix</keyword>
<dbReference type="AlphaFoldDB" id="D2QHQ0"/>
<sequence length="461" mass="51116">MINRTLNAVQTILRKNAAVSLLGNGTAAIISLTTTGLLARWMPREAFGTWVLFLVTYTLFDTLRSGLLLNGMIQYTADLRVEARTFEASLKRWEGAVWQLGLLMTMVVGPFLIGLTYYFPMISEWVGNSETAVWFWIISLVSLPANIATWFLHARSQFKPLQWIRVLTQLVFLLLIIGCYQFQLFPGNSLYGLFAVANGAISLWSLFIGWSRWRSIPAGRTAQRNALFHFGKYTIGTLVGSNLQRSADTLLLGAILGPEAVALYAIPQRLTQLLDMPVRSVVVTAMPRLVKLQQQGKSGELAAYFQQSAGLLWLVMLPLSIAGFVLAEPLVTLLGGGHYRDGATLMRCFMLYGALLPLDRYSGVGLDAIGKPQFNLVKVLFMLCIQVGGALVALLVFRSTTALAGVSIVTFAMGMLLGFRLLKRHVPISLTGCIQTGWTELVGLITRFRHEWIRSTVKNFR</sequence>
<feature type="transmembrane region" description="Helical" evidence="6">
    <location>
        <begin position="96"/>
        <end position="119"/>
    </location>
</feature>
<comment type="subcellular location">
    <subcellularLocation>
        <location evidence="1">Cell membrane</location>
        <topology evidence="1">Multi-pass membrane protein</topology>
    </subcellularLocation>
</comment>
<proteinExistence type="predicted"/>
<dbReference type="HOGENOM" id="CLU_044341_0_0_10"/>
<reference evidence="7 8" key="1">
    <citation type="journal article" date="2010" name="Stand. Genomic Sci.">
        <title>Complete genome sequence of Spirosoma linguale type strain (1).</title>
        <authorList>
            <person name="Lail K."/>
            <person name="Sikorski J."/>
            <person name="Saunders E."/>
            <person name="Lapidus A."/>
            <person name="Glavina Del Rio T."/>
            <person name="Copeland A."/>
            <person name="Tice H."/>
            <person name="Cheng J.-F."/>
            <person name="Lucas S."/>
            <person name="Nolan M."/>
            <person name="Bruce D."/>
            <person name="Goodwin L."/>
            <person name="Pitluck S."/>
            <person name="Ivanova N."/>
            <person name="Mavromatis K."/>
            <person name="Ovchinnikova G."/>
            <person name="Pati A."/>
            <person name="Chen A."/>
            <person name="Palaniappan K."/>
            <person name="Land M."/>
            <person name="Hauser L."/>
            <person name="Chang Y.-J."/>
            <person name="Jeffries C.D."/>
            <person name="Chain P."/>
            <person name="Brettin T."/>
            <person name="Detter J.C."/>
            <person name="Schuetze A."/>
            <person name="Rohde M."/>
            <person name="Tindall B.J."/>
            <person name="Goeker M."/>
            <person name="Bristow J."/>
            <person name="Eisen J.A."/>
            <person name="Markowitz V."/>
            <person name="Hugenholtz P."/>
            <person name="Kyrpides N.C."/>
            <person name="Klenk H.-P."/>
            <person name="Chen F."/>
        </authorList>
    </citation>
    <scope>NUCLEOTIDE SEQUENCE [LARGE SCALE GENOMIC DNA]</scope>
    <source>
        <strain evidence="8">ATCC 33905 / DSM 74 / LMG 10896 / Claus 1</strain>
    </source>
</reference>
<name>D2QHQ0_SPILD</name>
<feature type="transmembrane region" description="Helical" evidence="6">
    <location>
        <begin position="47"/>
        <end position="75"/>
    </location>
</feature>
<protein>
    <submittedName>
        <fullName evidence="7">Polysaccharide biosynthesis protein</fullName>
    </submittedName>
</protein>
<dbReference type="Pfam" id="PF01943">
    <property type="entry name" value="Polysacc_synt"/>
    <property type="match status" value="1"/>
</dbReference>
<keyword evidence="2" id="KW-1003">Cell membrane</keyword>
<feature type="transmembrane region" description="Helical" evidence="6">
    <location>
        <begin position="301"/>
        <end position="327"/>
    </location>
</feature>
<dbReference type="InterPro" id="IPR002797">
    <property type="entry name" value="Polysacc_synth"/>
</dbReference>
<feature type="transmembrane region" description="Helical" evidence="6">
    <location>
        <begin position="403"/>
        <end position="422"/>
    </location>
</feature>